<evidence type="ECO:0000313" key="1">
    <source>
        <dbReference type="EMBL" id="MBW0127319.1"/>
    </source>
</evidence>
<comment type="caution">
    <text evidence="1">The sequence shown here is derived from an EMBL/GenBank/DDBJ whole genome shotgun (WGS) entry which is preliminary data.</text>
</comment>
<dbReference type="Proteomes" id="UP000694300">
    <property type="component" value="Unassembled WGS sequence"/>
</dbReference>
<organism evidence="1 2">
    <name type="scientific">Pseudonocardia oceani</name>
    <dbReference type="NCBI Taxonomy" id="2792013"/>
    <lineage>
        <taxon>Bacteria</taxon>
        <taxon>Bacillati</taxon>
        <taxon>Actinomycetota</taxon>
        <taxon>Actinomycetes</taxon>
        <taxon>Pseudonocardiales</taxon>
        <taxon>Pseudonocardiaceae</taxon>
        <taxon>Pseudonocardia</taxon>
    </lineage>
</organism>
<evidence type="ECO:0008006" key="3">
    <source>
        <dbReference type="Google" id="ProtNLM"/>
    </source>
</evidence>
<sequence>MTRPVSRAGGGAVIGTAAGLARLAAEAGRDALGAVTEARGKRFPLVVVTGAAGSGKTVLAQHLQRSRMRSYTPSQARSEQEEHIDQPLWRGRGVRFRVVPGHGEGGVRYASLARLLHTEPVVGVVHVVANGFRSRREDGAEPATAALSLDELVEHHRREEQAELDETLTHLKMAIAAHRRPRWLVLALAKSDLYLPELPALRAAHGPGGSAPAAQSIDALREFVGTGGLRWEALPVATWLEDYRWRDEVRPTTMSPAQRDELLAGFRERISALVGHA</sequence>
<reference evidence="1 2" key="1">
    <citation type="submission" date="2020-11" db="EMBL/GenBank/DDBJ databases">
        <title>Pseudonocardia abyssalis sp. nov. and Pseudonocardia oceani sp. nov., description and phylogenomic analysis of two novel actinomycetes isolated from the deep Southern Ocean.</title>
        <authorList>
            <person name="Parra J."/>
        </authorList>
    </citation>
    <scope>NUCLEOTIDE SEQUENCE [LARGE SCALE GENOMIC DNA]</scope>
    <source>
        <strain evidence="2">KRD185</strain>
    </source>
</reference>
<dbReference type="RefSeq" id="WP_218593820.1">
    <property type="nucleotide sequence ID" value="NZ_JADQDF010000001.1"/>
</dbReference>
<evidence type="ECO:0000313" key="2">
    <source>
        <dbReference type="Proteomes" id="UP000694300"/>
    </source>
</evidence>
<name>A0ABS6U5Y9_9PSEU</name>
<accession>A0ABS6U5Y9</accession>
<dbReference type="EMBL" id="JADQDF010000001">
    <property type="protein sequence ID" value="MBW0127319.1"/>
    <property type="molecule type" value="Genomic_DNA"/>
</dbReference>
<proteinExistence type="predicted"/>
<gene>
    <name evidence="1" type="ORF">I4I82_06440</name>
</gene>
<protein>
    <recommendedName>
        <fullName evidence="3">ATP-binding protein</fullName>
    </recommendedName>
</protein>
<keyword evidence="2" id="KW-1185">Reference proteome</keyword>